<dbReference type="Gene3D" id="3.30.70.330">
    <property type="match status" value="2"/>
</dbReference>
<evidence type="ECO:0000256" key="1">
    <source>
        <dbReference type="ARBA" id="ARBA00022884"/>
    </source>
</evidence>
<dbReference type="PROSITE" id="PS50158">
    <property type="entry name" value="ZF_CCHC"/>
    <property type="match status" value="1"/>
</dbReference>
<dbReference type="GO" id="GO:0001731">
    <property type="term" value="P:formation of translation preinitiation complex"/>
    <property type="evidence" value="ECO:0000318"/>
    <property type="project" value="GO_Central"/>
</dbReference>
<evidence type="ECO:0000313" key="8">
    <source>
        <dbReference type="Proteomes" id="UP000017836"/>
    </source>
</evidence>
<dbReference type="OMA" id="CAVPKKG"/>
<accession>W1PQE2</accession>
<dbReference type="eggNOG" id="KOG0118">
    <property type="taxonomic scope" value="Eukaryota"/>
</dbReference>
<evidence type="ECO:0000256" key="3">
    <source>
        <dbReference type="PROSITE-ProRule" id="PRU00176"/>
    </source>
</evidence>
<protein>
    <recommendedName>
        <fullName evidence="9">CCHC-type domain-containing protein</fullName>
    </recommendedName>
</protein>
<dbReference type="InterPro" id="IPR000504">
    <property type="entry name" value="RRM_dom"/>
</dbReference>
<evidence type="ECO:0000313" key="7">
    <source>
        <dbReference type="EMBL" id="ERN10273.1"/>
    </source>
</evidence>
<feature type="compositionally biased region" description="Basic residues" evidence="4">
    <location>
        <begin position="147"/>
        <end position="162"/>
    </location>
</feature>
<dbReference type="InterPro" id="IPR036875">
    <property type="entry name" value="Znf_CCHC_sf"/>
</dbReference>
<dbReference type="InterPro" id="IPR034361">
    <property type="entry name" value="PHIP1_RRM1"/>
</dbReference>
<dbReference type="OrthoDB" id="439808at2759"/>
<feature type="domain" description="CCHC-type" evidence="6">
    <location>
        <begin position="395"/>
        <end position="410"/>
    </location>
</feature>
<keyword evidence="2" id="KW-0863">Zinc-finger</keyword>
<dbReference type="Proteomes" id="UP000017836">
    <property type="component" value="Unassembled WGS sequence"/>
</dbReference>
<dbReference type="Pfam" id="PF00076">
    <property type="entry name" value="RRM_1"/>
    <property type="match status" value="2"/>
</dbReference>
<feature type="compositionally biased region" description="Basic and acidic residues" evidence="4">
    <location>
        <begin position="130"/>
        <end position="142"/>
    </location>
</feature>
<keyword evidence="2" id="KW-0862">Zinc</keyword>
<feature type="domain" description="RRM" evidence="5">
    <location>
        <begin position="193"/>
        <end position="270"/>
    </location>
</feature>
<evidence type="ECO:0000259" key="5">
    <source>
        <dbReference type="PROSITE" id="PS50102"/>
    </source>
</evidence>
<keyword evidence="1 3" id="KW-0694">RNA-binding</keyword>
<keyword evidence="2" id="KW-0479">Metal-binding</keyword>
<reference evidence="8" key="1">
    <citation type="journal article" date="2013" name="Science">
        <title>The Amborella genome and the evolution of flowering plants.</title>
        <authorList>
            <consortium name="Amborella Genome Project"/>
        </authorList>
    </citation>
    <scope>NUCLEOTIDE SEQUENCE [LARGE SCALE GENOMIC DNA]</scope>
</reference>
<dbReference type="SMART" id="SM00360">
    <property type="entry name" value="RRM"/>
    <property type="match status" value="2"/>
</dbReference>
<dbReference type="CDD" id="cd12271">
    <property type="entry name" value="RRM1_PHIP1"/>
    <property type="match status" value="1"/>
</dbReference>
<dbReference type="Pfam" id="PF00098">
    <property type="entry name" value="zf-CCHC"/>
    <property type="match status" value="1"/>
</dbReference>
<dbReference type="PROSITE" id="PS50102">
    <property type="entry name" value="RRM"/>
    <property type="match status" value="2"/>
</dbReference>
<dbReference type="InterPro" id="IPR001878">
    <property type="entry name" value="Znf_CCHC"/>
</dbReference>
<dbReference type="GO" id="GO:0043024">
    <property type="term" value="F:ribosomal small subunit binding"/>
    <property type="evidence" value="ECO:0000318"/>
    <property type="project" value="GO_Central"/>
</dbReference>
<dbReference type="GO" id="GO:0034057">
    <property type="term" value="F:RNA strand-exchange activity"/>
    <property type="evidence" value="ECO:0000318"/>
    <property type="project" value="GO_Central"/>
</dbReference>
<dbReference type="Gramene" id="ERN10273">
    <property type="protein sequence ID" value="ERN10273"/>
    <property type="gene ID" value="AMTR_s00178p00033110"/>
</dbReference>
<dbReference type="InterPro" id="IPR035979">
    <property type="entry name" value="RBD_domain_sf"/>
</dbReference>
<keyword evidence="8" id="KW-1185">Reference proteome</keyword>
<name>W1PQE2_AMBTC</name>
<dbReference type="GO" id="GO:0008270">
    <property type="term" value="F:zinc ion binding"/>
    <property type="evidence" value="ECO:0007669"/>
    <property type="project" value="UniProtKB-KW"/>
</dbReference>
<dbReference type="PANTHER" id="PTHR23236">
    <property type="entry name" value="EUKARYOTIC TRANSLATION INITIATION FACTOR 4B/4H"/>
    <property type="match status" value="1"/>
</dbReference>
<feature type="region of interest" description="Disordered" evidence="4">
    <location>
        <begin position="364"/>
        <end position="393"/>
    </location>
</feature>
<organism evidence="7 8">
    <name type="scientific">Amborella trichopoda</name>
    <dbReference type="NCBI Taxonomy" id="13333"/>
    <lineage>
        <taxon>Eukaryota</taxon>
        <taxon>Viridiplantae</taxon>
        <taxon>Streptophyta</taxon>
        <taxon>Embryophyta</taxon>
        <taxon>Tracheophyta</taxon>
        <taxon>Spermatophyta</taxon>
        <taxon>Magnoliopsida</taxon>
        <taxon>Amborellales</taxon>
        <taxon>Amborellaceae</taxon>
        <taxon>Amborella</taxon>
    </lineage>
</organism>
<dbReference type="KEGG" id="atr:18438450"/>
<dbReference type="Gene3D" id="4.10.60.10">
    <property type="entry name" value="Zinc finger, CCHC-type"/>
    <property type="match status" value="1"/>
</dbReference>
<feature type="compositionally biased region" description="Basic residues" evidence="4">
    <location>
        <begin position="66"/>
        <end position="75"/>
    </location>
</feature>
<feature type="compositionally biased region" description="Basic and acidic residues" evidence="4">
    <location>
        <begin position="372"/>
        <end position="385"/>
    </location>
</feature>
<dbReference type="PANTHER" id="PTHR23236:SF24">
    <property type="entry name" value="PHRAGMOPLASTIN INTERACTING PROTEIN 1"/>
    <property type="match status" value="1"/>
</dbReference>
<dbReference type="SUPFAM" id="SSF54928">
    <property type="entry name" value="RNA-binding domain, RBD"/>
    <property type="match status" value="2"/>
</dbReference>
<dbReference type="GO" id="GO:0097010">
    <property type="term" value="P:eukaryotic translation initiation factor 4F complex assembly"/>
    <property type="evidence" value="ECO:0000318"/>
    <property type="project" value="GO_Central"/>
</dbReference>
<dbReference type="GO" id="GO:0033592">
    <property type="term" value="F:RNA strand annealing activity"/>
    <property type="evidence" value="ECO:0000318"/>
    <property type="project" value="GO_Central"/>
</dbReference>
<proteinExistence type="predicted"/>
<evidence type="ECO:0000256" key="2">
    <source>
        <dbReference type="PROSITE-ProRule" id="PRU00047"/>
    </source>
</evidence>
<dbReference type="InterPro" id="IPR012677">
    <property type="entry name" value="Nucleotide-bd_a/b_plait_sf"/>
</dbReference>
<feature type="region of interest" description="Disordered" evidence="4">
    <location>
        <begin position="29"/>
        <end position="184"/>
    </location>
</feature>
<evidence type="ECO:0000259" key="6">
    <source>
        <dbReference type="PROSITE" id="PS50158"/>
    </source>
</evidence>
<sequence length="420" mass="46689">MVLSNKKLKQKLRAALAVSAGKVAVAESAGKAALHHPQLKPNAENETKFESGSFMELLGSVSKRPTSSKRGKRREKAASHRSAPVESMEEAQQVGKEEHSFSLVVNSEKMSKKKRKRNGDGSVDNGAAILEDKSKSEEEEKNPTNNMKKKKNKKEKRKKMKKKNELANPSAAEEAKDQTLTDTKSQENFGYERKVYVGGIPYYSSEDDIRSFFEGCGTITEVDCMSFPESGKFRGIVIITFKTEAAAKRALDLDGADMGGLFLKVQPYRASRAEKVQDFVPARVDGYNRIYAGNLSWDITEQDLRALFSDCKIWELRFGMDKESGEFRGYAHVDFEDNVSLEVALTLDQTVVCGRPIKIRCAVPKKGGSSNPEKRSEKKESEPSLRKASKKRRTCYECGTAGHLSSSCPKKMVVESNISV</sequence>
<feature type="domain" description="RRM" evidence="5">
    <location>
        <begin position="288"/>
        <end position="364"/>
    </location>
</feature>
<dbReference type="AlphaFoldDB" id="W1PQE2"/>
<dbReference type="SMART" id="SM00343">
    <property type="entry name" value="ZnF_C2HC"/>
    <property type="match status" value="1"/>
</dbReference>
<gene>
    <name evidence="7" type="ORF">AMTR_s00178p00033110</name>
</gene>
<evidence type="ECO:0008006" key="9">
    <source>
        <dbReference type="Google" id="ProtNLM"/>
    </source>
</evidence>
<dbReference type="SUPFAM" id="SSF57756">
    <property type="entry name" value="Retrovirus zinc finger-like domains"/>
    <property type="match status" value="1"/>
</dbReference>
<dbReference type="EMBL" id="KI392880">
    <property type="protein sequence ID" value="ERN10273.1"/>
    <property type="molecule type" value="Genomic_DNA"/>
</dbReference>
<dbReference type="HOGENOM" id="CLU_026676_0_0_1"/>
<evidence type="ECO:0000256" key="4">
    <source>
        <dbReference type="SAM" id="MobiDB-lite"/>
    </source>
</evidence>